<proteinExistence type="predicted"/>
<feature type="domain" description="Nucleotidyltransferase-like" evidence="2">
    <location>
        <begin position="3"/>
        <end position="82"/>
    </location>
</feature>
<evidence type="ECO:0000313" key="4">
    <source>
        <dbReference type="Proteomes" id="UP000309667"/>
    </source>
</evidence>
<sequence length="97" mass="10568">MTGKSRVTAFENRSEYRVEFLTSCRASDDLTGRPSSMAALGGVGAEPLRYLDFPIRDPMRTVMLHRGGISAAVSTTERYTAHSGSSPQSAEKGREEL</sequence>
<dbReference type="RefSeq" id="WP_136559519.1">
    <property type="nucleotide sequence ID" value="NZ_STGT01000004.1"/>
</dbReference>
<feature type="region of interest" description="Disordered" evidence="1">
    <location>
        <begin position="75"/>
        <end position="97"/>
    </location>
</feature>
<dbReference type="InterPro" id="IPR058575">
    <property type="entry name" value="NTP_transf_8_dom"/>
</dbReference>
<gene>
    <name evidence="3" type="ORF">E9677_18585</name>
</gene>
<protein>
    <recommendedName>
        <fullName evidence="2">Nucleotidyltransferase-like domain-containing protein</fullName>
    </recommendedName>
</protein>
<evidence type="ECO:0000259" key="2">
    <source>
        <dbReference type="Pfam" id="PF12281"/>
    </source>
</evidence>
<dbReference type="EMBL" id="STGT01000004">
    <property type="protein sequence ID" value="THV12730.1"/>
    <property type="molecule type" value="Genomic_DNA"/>
</dbReference>
<keyword evidence="4" id="KW-1185">Reference proteome</keyword>
<dbReference type="Pfam" id="PF12281">
    <property type="entry name" value="NTP_transf_8"/>
    <property type="match status" value="1"/>
</dbReference>
<comment type="caution">
    <text evidence="3">The sequence shown here is derived from an EMBL/GenBank/DDBJ whole genome shotgun (WGS) entry which is preliminary data.</text>
</comment>
<reference evidence="3 4" key="1">
    <citation type="submission" date="2019-04" db="EMBL/GenBank/DDBJ databases">
        <title>Genome sequence of strain 7209-2.</title>
        <authorList>
            <person name="Gao J."/>
            <person name="Sun J."/>
        </authorList>
    </citation>
    <scope>NUCLEOTIDE SEQUENCE [LARGE SCALE GENOMIC DNA]</scope>
    <source>
        <strain evidence="3 4">7209-2</strain>
    </source>
</reference>
<evidence type="ECO:0000313" key="3">
    <source>
        <dbReference type="EMBL" id="THV12730.1"/>
    </source>
</evidence>
<name>A0ABY2QS95_9HYPH</name>
<dbReference type="Proteomes" id="UP000309667">
    <property type="component" value="Unassembled WGS sequence"/>
</dbReference>
<accession>A0ABY2QS95</accession>
<evidence type="ECO:0000256" key="1">
    <source>
        <dbReference type="SAM" id="MobiDB-lite"/>
    </source>
</evidence>
<feature type="compositionally biased region" description="Polar residues" evidence="1">
    <location>
        <begin position="75"/>
        <end position="89"/>
    </location>
</feature>
<organism evidence="3 4">
    <name type="scientific">Rhizobium rhizophilum</name>
    <dbReference type="NCBI Taxonomy" id="1850373"/>
    <lineage>
        <taxon>Bacteria</taxon>
        <taxon>Pseudomonadati</taxon>
        <taxon>Pseudomonadota</taxon>
        <taxon>Alphaproteobacteria</taxon>
        <taxon>Hyphomicrobiales</taxon>
        <taxon>Rhizobiaceae</taxon>
        <taxon>Rhizobium/Agrobacterium group</taxon>
        <taxon>Rhizobium</taxon>
    </lineage>
</organism>